<sequence>MRLASTNKVSLLLLALALAAVLLHRDAVSSTSAGGLAFFFFFAFRGPSGGLVPESWIVGRFTVGDTPVLVALAPEDSVGHAPEGWQPVIAVVDEHGREAWTLMASKTSGVGLTRATQVFGALDNPAEVDGVPIADLVRHRALRIDEASAPTALDVKDPNLQALFGVAVISNDPEQASNRPRWVRDVIDAHQPPEQDQPKGPAGNKPSREALLTLDTSLGAMNLTTYQAREGTVLAVEFTDSGRNGLPADIIAVLCHANTRDFLPRVSEIEEGTQQRESAILDNLVAVGRVEDKDRETFMEQVKKQRDDLGGIEKTARASATMVKLLRQAAVTSAEDERIQSITRSLHAAADDFRDQSRGLVQLAAPLAAEWRGRQDYLEAETARKRSEGVILFATIVAIIIGIPALVAGFFGAAVKPLAKESPVRFSDLLAAAAVVSFASAAFAEAALHRTKRRHWPLVLALRVTLCASAPAVAWASLYKWQGFSGVLDEGAHRWIVGALIGVAVASLILATWYDGRGGGGAERSARGWVRQWGVRATRWVGLRGEAADLRSSSSERQAAD</sequence>
<feature type="transmembrane region" description="Helical" evidence="1">
    <location>
        <begin position="456"/>
        <end position="475"/>
    </location>
</feature>
<name>A0A4Z1CH76_9ACTN</name>
<protein>
    <submittedName>
        <fullName evidence="2">Uncharacterized protein</fullName>
    </submittedName>
</protein>
<accession>A0A4Z1CH76</accession>
<dbReference type="OrthoDB" id="129343at2"/>
<dbReference type="AlphaFoldDB" id="A0A4Z1CH76"/>
<feature type="transmembrane region" description="Helical" evidence="1">
    <location>
        <begin position="426"/>
        <end position="444"/>
    </location>
</feature>
<comment type="caution">
    <text evidence="2">The sequence shown here is derived from an EMBL/GenBank/DDBJ whole genome shotgun (WGS) entry which is preliminary data.</text>
</comment>
<reference evidence="2 3" key="1">
    <citation type="submission" date="2019-04" db="EMBL/GenBank/DDBJ databases">
        <title>Three New Species of Nocardioides, Nocardioides euryhalodurans sp. nov., Nocardioides seonyuensis sp. nov. and Nocardioides eburneoflavus sp. nov. Isolated from Soil.</title>
        <authorList>
            <person name="Roh S.G."/>
            <person name="Lee C."/>
            <person name="Kim M.-K."/>
            <person name="Kim S.B."/>
        </authorList>
    </citation>
    <scope>NUCLEOTIDE SEQUENCE [LARGE SCALE GENOMIC DNA]</scope>
    <source>
        <strain evidence="2 3">MMS17-SY213</strain>
    </source>
</reference>
<dbReference type="InterPro" id="IPR002523">
    <property type="entry name" value="MgTranspt_CorA/ZnTranspt_ZntB"/>
</dbReference>
<dbReference type="RefSeq" id="WP_135839904.1">
    <property type="nucleotide sequence ID" value="NZ_SRRO01000001.1"/>
</dbReference>
<evidence type="ECO:0000313" key="2">
    <source>
        <dbReference type="EMBL" id="TGN65408.1"/>
    </source>
</evidence>
<evidence type="ECO:0000256" key="1">
    <source>
        <dbReference type="SAM" id="Phobius"/>
    </source>
</evidence>
<keyword evidence="1" id="KW-0472">Membrane</keyword>
<dbReference type="Pfam" id="PF01544">
    <property type="entry name" value="CorA"/>
    <property type="match status" value="1"/>
</dbReference>
<keyword evidence="1" id="KW-1133">Transmembrane helix</keyword>
<keyword evidence="3" id="KW-1185">Reference proteome</keyword>
<evidence type="ECO:0000313" key="3">
    <source>
        <dbReference type="Proteomes" id="UP000297496"/>
    </source>
</evidence>
<feature type="transmembrane region" description="Helical" evidence="1">
    <location>
        <begin position="390"/>
        <end position="414"/>
    </location>
</feature>
<keyword evidence="1" id="KW-0812">Transmembrane</keyword>
<feature type="transmembrane region" description="Helical" evidence="1">
    <location>
        <begin position="495"/>
        <end position="514"/>
    </location>
</feature>
<organism evidence="2 3">
    <name type="scientific">Nocardioides eburneiflavus</name>
    <dbReference type="NCBI Taxonomy" id="2518372"/>
    <lineage>
        <taxon>Bacteria</taxon>
        <taxon>Bacillati</taxon>
        <taxon>Actinomycetota</taxon>
        <taxon>Actinomycetes</taxon>
        <taxon>Propionibacteriales</taxon>
        <taxon>Nocardioidaceae</taxon>
        <taxon>Nocardioides</taxon>
    </lineage>
</organism>
<dbReference type="EMBL" id="SRRO01000001">
    <property type="protein sequence ID" value="TGN65408.1"/>
    <property type="molecule type" value="Genomic_DNA"/>
</dbReference>
<dbReference type="GO" id="GO:0046873">
    <property type="term" value="F:metal ion transmembrane transporter activity"/>
    <property type="evidence" value="ECO:0007669"/>
    <property type="project" value="InterPro"/>
</dbReference>
<dbReference type="GO" id="GO:0016020">
    <property type="term" value="C:membrane"/>
    <property type="evidence" value="ECO:0007669"/>
    <property type="project" value="InterPro"/>
</dbReference>
<gene>
    <name evidence="2" type="ORF">EXE59_16675</name>
</gene>
<proteinExistence type="predicted"/>
<dbReference type="Proteomes" id="UP000297496">
    <property type="component" value="Unassembled WGS sequence"/>
</dbReference>